<evidence type="ECO:0000256" key="2">
    <source>
        <dbReference type="ARBA" id="ARBA00011982"/>
    </source>
</evidence>
<dbReference type="Gene3D" id="3.40.50.720">
    <property type="entry name" value="NAD(P)-binding Rossmann-like Domain"/>
    <property type="match status" value="1"/>
</dbReference>
<dbReference type="InterPro" id="IPR003193">
    <property type="entry name" value="ADP-ribosyl_cyclase"/>
</dbReference>
<keyword evidence="5" id="KW-0520">NAD</keyword>
<evidence type="ECO:0000256" key="6">
    <source>
        <dbReference type="ARBA" id="ARBA00023157"/>
    </source>
</evidence>
<dbReference type="RefSeq" id="XP_030625718.1">
    <property type="nucleotide sequence ID" value="XM_030769858.1"/>
</dbReference>
<evidence type="ECO:0000256" key="1">
    <source>
        <dbReference type="ARBA" id="ARBA00005406"/>
    </source>
</evidence>
<dbReference type="InParanoid" id="A0A6J2V1M1"/>
<dbReference type="EC" id="3.2.2.6" evidence="2"/>
<protein>
    <recommendedName>
        <fullName evidence="2">ADP-ribosyl cyclase/cyclic ADP-ribose hydrolase</fullName>
        <ecNumber evidence="2">3.2.2.6</ecNumber>
    </recommendedName>
</protein>
<evidence type="ECO:0000313" key="7">
    <source>
        <dbReference type="Proteomes" id="UP000504632"/>
    </source>
</evidence>
<keyword evidence="7" id="KW-1185">Reference proteome</keyword>
<proteinExistence type="inferred from homology"/>
<dbReference type="Proteomes" id="UP000504632">
    <property type="component" value="Chromosome 3"/>
</dbReference>
<dbReference type="Pfam" id="PF02267">
    <property type="entry name" value="Rib_hydrolayse"/>
    <property type="match status" value="2"/>
</dbReference>
<evidence type="ECO:0000256" key="5">
    <source>
        <dbReference type="ARBA" id="ARBA00023027"/>
    </source>
</evidence>
<dbReference type="GO" id="GO:0016740">
    <property type="term" value="F:transferase activity"/>
    <property type="evidence" value="ECO:0007669"/>
    <property type="project" value="UniProtKB-KW"/>
</dbReference>
<accession>A0A6J2V1M1</accession>
<name>A0A6J2V1M1_CHACN</name>
<dbReference type="GeneID" id="115808466"/>
<dbReference type="GO" id="GO:0061809">
    <property type="term" value="F:NAD+ nucleosidase activity, cyclic ADP-ribose generating"/>
    <property type="evidence" value="ECO:0007669"/>
    <property type="project" value="UniProtKB-EC"/>
</dbReference>
<keyword evidence="6" id="KW-1015">Disulfide bond</keyword>
<reference evidence="8" key="1">
    <citation type="submission" date="2025-08" db="UniProtKB">
        <authorList>
            <consortium name="RefSeq"/>
        </authorList>
    </citation>
    <scope>IDENTIFICATION</scope>
</reference>
<keyword evidence="4" id="KW-0378">Hydrolase</keyword>
<dbReference type="GO" id="GO:0016849">
    <property type="term" value="F:phosphorus-oxygen lyase activity"/>
    <property type="evidence" value="ECO:0007669"/>
    <property type="project" value="TreeGrafter"/>
</dbReference>
<gene>
    <name evidence="8" type="primary">LOC115808466</name>
</gene>
<keyword evidence="3" id="KW-0808">Transferase</keyword>
<dbReference type="SUPFAM" id="SSF52309">
    <property type="entry name" value="N-(deoxy)ribosyltransferase-like"/>
    <property type="match status" value="1"/>
</dbReference>
<dbReference type="PANTHER" id="PTHR10912">
    <property type="entry name" value="ADP-RIBOSYL CYCLASE"/>
    <property type="match status" value="1"/>
</dbReference>
<evidence type="ECO:0000256" key="4">
    <source>
        <dbReference type="ARBA" id="ARBA00022801"/>
    </source>
</evidence>
<organism evidence="7 8">
    <name type="scientific">Chanos chanos</name>
    <name type="common">Milkfish</name>
    <name type="synonym">Mugil chanos</name>
    <dbReference type="NCBI Taxonomy" id="29144"/>
    <lineage>
        <taxon>Eukaryota</taxon>
        <taxon>Metazoa</taxon>
        <taxon>Chordata</taxon>
        <taxon>Craniata</taxon>
        <taxon>Vertebrata</taxon>
        <taxon>Euteleostomi</taxon>
        <taxon>Actinopterygii</taxon>
        <taxon>Neopterygii</taxon>
        <taxon>Teleostei</taxon>
        <taxon>Ostariophysi</taxon>
        <taxon>Gonorynchiformes</taxon>
        <taxon>Chanidae</taxon>
        <taxon>Chanos</taxon>
    </lineage>
</organism>
<dbReference type="PANTHER" id="PTHR10912:SF9">
    <property type="entry name" value="ADP-RIBOSYL CYCLASE_CYCLIC ADP-RIBOSE HYDROLASE"/>
    <property type="match status" value="1"/>
</dbReference>
<dbReference type="OrthoDB" id="10028716at2759"/>
<sequence>MSCVSCKCLGIVLGVVLLCALILGLSLGLTLNVKSIVLRRCERYKVEHPERSSEIDCQKIWTAFKDAHVGWYPCDVPVENYDTLMRALPRSDIPCDNRLFWSKTENKLGKFREKNKSMWTLGDTLLGSIITITGCSEDSPFWKRASADFAASTCGHAAVLLSASIDPPYDPDSIFGSVEVKNLNSGSGTVRSLTAYLVTDGKTTTDCTHASLDNLRNDLRTKNVAFSCQKISLSK</sequence>
<dbReference type="GO" id="GO:0005886">
    <property type="term" value="C:plasma membrane"/>
    <property type="evidence" value="ECO:0007669"/>
    <property type="project" value="TreeGrafter"/>
</dbReference>
<dbReference type="GO" id="GO:0030890">
    <property type="term" value="P:positive regulation of B cell proliferation"/>
    <property type="evidence" value="ECO:0007669"/>
    <property type="project" value="TreeGrafter"/>
</dbReference>
<comment type="similarity">
    <text evidence="1">Belongs to the ADP-ribosyl cyclase family.</text>
</comment>
<dbReference type="AlphaFoldDB" id="A0A6J2V1M1"/>
<evidence type="ECO:0000256" key="3">
    <source>
        <dbReference type="ARBA" id="ARBA00022679"/>
    </source>
</evidence>
<evidence type="ECO:0000313" key="8">
    <source>
        <dbReference type="RefSeq" id="XP_030625718.1"/>
    </source>
</evidence>